<evidence type="ECO:0000313" key="7">
    <source>
        <dbReference type="EMBL" id="AGB03863.1"/>
    </source>
</evidence>
<dbReference type="RefSeq" id="WP_015286825.1">
    <property type="nucleotide sequence ID" value="NC_019943.1"/>
</dbReference>
<dbReference type="Gene3D" id="3.20.20.70">
    <property type="entry name" value="Aldolase class I"/>
    <property type="match status" value="1"/>
</dbReference>
<dbReference type="GO" id="GO:0051536">
    <property type="term" value="F:iron-sulfur cluster binding"/>
    <property type="evidence" value="ECO:0007669"/>
    <property type="project" value="UniProtKB-KW"/>
</dbReference>
<evidence type="ECO:0000259" key="6">
    <source>
        <dbReference type="Pfam" id="PF04055"/>
    </source>
</evidence>
<accession>L0HKL1</accession>
<dbReference type="InterPro" id="IPR023819">
    <property type="entry name" value="Pep-mod_rSAM_AF0577"/>
</dbReference>
<dbReference type="InterPro" id="IPR013785">
    <property type="entry name" value="Aldolase_TIM"/>
</dbReference>
<feature type="domain" description="Radical SAM core" evidence="6">
    <location>
        <begin position="6"/>
        <end position="156"/>
    </location>
</feature>
<dbReference type="SFLD" id="SFLDS00029">
    <property type="entry name" value="Radical_SAM"/>
    <property type="match status" value="1"/>
</dbReference>
<dbReference type="PANTHER" id="PTHR43273:SF2">
    <property type="entry name" value="RADICAL SAM CORE DOMAIN-CONTAINING PROTEIN"/>
    <property type="match status" value="1"/>
</dbReference>
<dbReference type="eggNOG" id="arCOG00938">
    <property type="taxonomic scope" value="Archaea"/>
</dbReference>
<dbReference type="SFLD" id="SFLDG01067">
    <property type="entry name" value="SPASM/twitch_domain_containing"/>
    <property type="match status" value="1"/>
</dbReference>
<dbReference type="CDD" id="cd01335">
    <property type="entry name" value="Radical_SAM"/>
    <property type="match status" value="1"/>
</dbReference>
<reference evidence="8" key="1">
    <citation type="submission" date="2011-12" db="EMBL/GenBank/DDBJ databases">
        <title>Complete sequence of Methanoregula formicicum SMSP.</title>
        <authorList>
            <person name="Lucas S."/>
            <person name="Han J."/>
            <person name="Lapidus A."/>
            <person name="Cheng J.-F."/>
            <person name="Goodwin L."/>
            <person name="Pitluck S."/>
            <person name="Peters L."/>
            <person name="Ovchinnikova G."/>
            <person name="Teshima H."/>
            <person name="Detter J.C."/>
            <person name="Han C."/>
            <person name="Tapia R."/>
            <person name="Land M."/>
            <person name="Hauser L."/>
            <person name="Kyrpides N."/>
            <person name="Ivanova N."/>
            <person name="Pagani I."/>
            <person name="Imachi H."/>
            <person name="Tamaki H."/>
            <person name="Sekiguchi Y."/>
            <person name="Kamagata Y."/>
            <person name="Cadillo-Quiroz H."/>
            <person name="Zinder S."/>
            <person name="Liu W.-T."/>
            <person name="Woyke T."/>
        </authorList>
    </citation>
    <scope>NUCLEOTIDE SEQUENCE [LARGE SCALE GENOMIC DNA]</scope>
    <source>
        <strain evidence="8">DSM 22288 / NBRC 105244 / SMSP</strain>
    </source>
</reference>
<keyword evidence="2" id="KW-0949">S-adenosyl-L-methionine</keyword>
<name>L0HKL1_METFS</name>
<dbReference type="GO" id="GO:0046872">
    <property type="term" value="F:metal ion binding"/>
    <property type="evidence" value="ECO:0007669"/>
    <property type="project" value="UniProtKB-KW"/>
</dbReference>
<keyword evidence="5" id="KW-0411">Iron-sulfur</keyword>
<organism evidence="7 8">
    <name type="scientific">Methanoregula formicica (strain DSM 22288 / NBRC 105244 / SMSP)</name>
    <dbReference type="NCBI Taxonomy" id="593750"/>
    <lineage>
        <taxon>Archaea</taxon>
        <taxon>Methanobacteriati</taxon>
        <taxon>Methanobacteriota</taxon>
        <taxon>Stenosarchaea group</taxon>
        <taxon>Methanomicrobia</taxon>
        <taxon>Methanomicrobiales</taxon>
        <taxon>Methanoregulaceae</taxon>
        <taxon>Methanoregula</taxon>
    </lineage>
</organism>
<reference evidence="7 8" key="2">
    <citation type="journal article" date="2014" name="Genome Announc.">
        <title>Complete Genome Sequence of Methanoregula formicica SMSPT, a Mesophilic Hydrogenotrophic Methanogen Isolated from a Methanogenic Upflow Anaerobic Sludge Blanket Reactor.</title>
        <authorList>
            <person name="Yamamoto K."/>
            <person name="Tamaki H."/>
            <person name="Cadillo-Quiroz H."/>
            <person name="Imachi H."/>
            <person name="Kyrpides N."/>
            <person name="Woyke T."/>
            <person name="Goodwin L."/>
            <person name="Zinder S.H."/>
            <person name="Kamagata Y."/>
            <person name="Liu W.T."/>
        </authorList>
    </citation>
    <scope>NUCLEOTIDE SEQUENCE [LARGE SCALE GENOMIC DNA]</scope>
    <source>
        <strain evidence="8">DSM 22288 / NBRC 105244 / SMSP</strain>
    </source>
</reference>
<dbReference type="OrthoDB" id="30736at2157"/>
<dbReference type="SUPFAM" id="SSF102114">
    <property type="entry name" value="Radical SAM enzymes"/>
    <property type="match status" value="1"/>
</dbReference>
<dbReference type="AlphaFoldDB" id="L0HKL1"/>
<dbReference type="STRING" id="593750.Metfor_2883"/>
<evidence type="ECO:0000256" key="5">
    <source>
        <dbReference type="ARBA" id="ARBA00023014"/>
    </source>
</evidence>
<dbReference type="InParanoid" id="L0HKL1"/>
<dbReference type="GO" id="GO:0016491">
    <property type="term" value="F:oxidoreductase activity"/>
    <property type="evidence" value="ECO:0007669"/>
    <property type="project" value="InterPro"/>
</dbReference>
<dbReference type="NCBIfam" id="TIGR04084">
    <property type="entry name" value="rSAM_AF0577"/>
    <property type="match status" value="1"/>
</dbReference>
<dbReference type="InterPro" id="IPR023885">
    <property type="entry name" value="4Fe4S-binding_SPASM_dom"/>
</dbReference>
<dbReference type="InterPro" id="IPR023867">
    <property type="entry name" value="Sulphatase_maturase_rSAM"/>
</dbReference>
<gene>
    <name evidence="7" type="ordered locus">Metfor_2883</name>
</gene>
<sequence length="374" mass="42715">MYFHLILTDNCNLCCSYCRAKAFLDLDESESERAVEIDEQIPIDLEYDLDTLYAFLRKDPSPTVTFYGGEPLLRADLIETIVREAPVQRFMMQTNGLLLDRLSPAITNRFTTILVSLDGRKALTDANRGDGVYDRVMKNVREICANGYQGELIARMTVTEKTDIVDAVHWLAENPDFPFRSIHWQLDANFAGDFSYRQFAAWVAGSYNPGIRTLVNDWVDHMEAHGEVLCWYPFLDCMEDLLLGRPSLLRCGSGHTNYTILTDGHIAPCPVMIGMKQYYVGHIRDADPKMLDHIYVGEECLKCPIRSFCGGRCLYSNITRPWGEPERHLVCRTVENLHAALNETLPHVRKLLAEGTITREQFHHEKFNGCEIIP</sequence>
<dbReference type="HOGENOM" id="CLU_777602_0_0_2"/>
<evidence type="ECO:0000256" key="2">
    <source>
        <dbReference type="ARBA" id="ARBA00022691"/>
    </source>
</evidence>
<dbReference type="SFLD" id="SFLDG01386">
    <property type="entry name" value="main_SPASM_domain-containing"/>
    <property type="match status" value="1"/>
</dbReference>
<dbReference type="Pfam" id="PF04055">
    <property type="entry name" value="Radical_SAM"/>
    <property type="match status" value="1"/>
</dbReference>
<keyword evidence="8" id="KW-1185">Reference proteome</keyword>
<protein>
    <submittedName>
        <fullName evidence="7">Putative peptide-modifying radical SAM enzyme, AF0577 family</fullName>
    </submittedName>
</protein>
<keyword evidence="4" id="KW-0408">Iron</keyword>
<dbReference type="GeneID" id="14308667"/>
<dbReference type="KEGG" id="mfo:Metfor_2883"/>
<evidence type="ECO:0000256" key="3">
    <source>
        <dbReference type="ARBA" id="ARBA00022723"/>
    </source>
</evidence>
<evidence type="ECO:0000313" key="8">
    <source>
        <dbReference type="Proteomes" id="UP000010824"/>
    </source>
</evidence>
<evidence type="ECO:0000256" key="1">
    <source>
        <dbReference type="ARBA" id="ARBA00001966"/>
    </source>
</evidence>
<evidence type="ECO:0000256" key="4">
    <source>
        <dbReference type="ARBA" id="ARBA00023004"/>
    </source>
</evidence>
<dbReference type="SFLD" id="SFLDG01104">
    <property type="entry name" value="Uncharacterised_Radical_SAM_Su"/>
    <property type="match status" value="1"/>
</dbReference>
<dbReference type="PANTHER" id="PTHR43273">
    <property type="entry name" value="ANAEROBIC SULFATASE-MATURATING ENZYME HOMOLOG ASLB-RELATED"/>
    <property type="match status" value="1"/>
</dbReference>
<proteinExistence type="predicted"/>
<dbReference type="SFLD" id="SFLDG01384">
    <property type="entry name" value="thioether_bond_formation_requi"/>
    <property type="match status" value="1"/>
</dbReference>
<dbReference type="InterPro" id="IPR007197">
    <property type="entry name" value="rSAM"/>
</dbReference>
<dbReference type="NCBIfam" id="TIGR04085">
    <property type="entry name" value="rSAM_more_4Fe4S"/>
    <property type="match status" value="1"/>
</dbReference>
<dbReference type="Proteomes" id="UP000010824">
    <property type="component" value="Chromosome"/>
</dbReference>
<keyword evidence="3" id="KW-0479">Metal-binding</keyword>
<dbReference type="InterPro" id="IPR058240">
    <property type="entry name" value="rSAM_sf"/>
</dbReference>
<comment type="cofactor">
    <cofactor evidence="1">
        <name>[4Fe-4S] cluster</name>
        <dbReference type="ChEBI" id="CHEBI:49883"/>
    </cofactor>
</comment>
<dbReference type="EMBL" id="CP003167">
    <property type="protein sequence ID" value="AGB03863.1"/>
    <property type="molecule type" value="Genomic_DNA"/>
</dbReference>